<proteinExistence type="predicted"/>
<keyword evidence="9" id="KW-0547">Nucleotide-binding</keyword>
<dbReference type="GO" id="GO:0005524">
    <property type="term" value="F:ATP binding"/>
    <property type="evidence" value="ECO:0007669"/>
    <property type="project" value="UniProtKB-KW"/>
</dbReference>
<evidence type="ECO:0000256" key="10">
    <source>
        <dbReference type="ARBA" id="ARBA00022777"/>
    </source>
</evidence>
<feature type="transmembrane region" description="Helical" evidence="17">
    <location>
        <begin position="36"/>
        <end position="54"/>
    </location>
</feature>
<dbReference type="Proteomes" id="UP000307808">
    <property type="component" value="Unassembled WGS sequence"/>
</dbReference>
<dbReference type="PROSITE" id="PS50109">
    <property type="entry name" value="HIS_KIN"/>
    <property type="match status" value="1"/>
</dbReference>
<dbReference type="EC" id="2.7.13.3" evidence="5"/>
<feature type="transmembrane region" description="Helical" evidence="17">
    <location>
        <begin position="61"/>
        <end position="81"/>
    </location>
</feature>
<evidence type="ECO:0000313" key="20">
    <source>
        <dbReference type="EMBL" id="TKI62187.1"/>
    </source>
</evidence>
<evidence type="ECO:0000259" key="19">
    <source>
        <dbReference type="PROSITE" id="PS50112"/>
    </source>
</evidence>
<dbReference type="SUPFAM" id="SSF55785">
    <property type="entry name" value="PYP-like sensor domain (PAS domain)"/>
    <property type="match status" value="1"/>
</dbReference>
<dbReference type="Pfam" id="PF02518">
    <property type="entry name" value="HATPase_c"/>
    <property type="match status" value="1"/>
</dbReference>
<keyword evidence="10" id="KW-0418">Kinase</keyword>
<evidence type="ECO:0000259" key="18">
    <source>
        <dbReference type="PROSITE" id="PS50109"/>
    </source>
</evidence>
<dbReference type="Gene3D" id="1.10.287.130">
    <property type="match status" value="1"/>
</dbReference>
<dbReference type="InterPro" id="IPR005467">
    <property type="entry name" value="His_kinase_dom"/>
</dbReference>
<dbReference type="GO" id="GO:0000156">
    <property type="term" value="F:phosphorelay response regulator activity"/>
    <property type="evidence" value="ECO:0007669"/>
    <property type="project" value="TreeGrafter"/>
</dbReference>
<dbReference type="CDD" id="cd00130">
    <property type="entry name" value="PAS"/>
    <property type="match status" value="1"/>
</dbReference>
<feature type="region of interest" description="Disordered" evidence="16">
    <location>
        <begin position="263"/>
        <end position="286"/>
    </location>
</feature>
<organism evidence="20 21">
    <name type="scientific">Nocardioides jishulii</name>
    <dbReference type="NCBI Taxonomy" id="2575440"/>
    <lineage>
        <taxon>Bacteria</taxon>
        <taxon>Bacillati</taxon>
        <taxon>Actinomycetota</taxon>
        <taxon>Actinomycetes</taxon>
        <taxon>Propionibacteriales</taxon>
        <taxon>Nocardioidaceae</taxon>
        <taxon>Nocardioides</taxon>
    </lineage>
</organism>
<evidence type="ECO:0000256" key="2">
    <source>
        <dbReference type="ARBA" id="ARBA00001968"/>
    </source>
</evidence>
<dbReference type="Gene3D" id="3.30.450.20">
    <property type="entry name" value="PAS domain"/>
    <property type="match status" value="1"/>
</dbReference>
<dbReference type="CDD" id="cd00082">
    <property type="entry name" value="HisKA"/>
    <property type="match status" value="1"/>
</dbReference>
<dbReference type="PANTHER" id="PTHR42878:SF7">
    <property type="entry name" value="SENSOR HISTIDINE KINASE GLRK"/>
    <property type="match status" value="1"/>
</dbReference>
<dbReference type="InterPro" id="IPR035965">
    <property type="entry name" value="PAS-like_dom_sf"/>
</dbReference>
<dbReference type="GO" id="GO:0030295">
    <property type="term" value="F:protein kinase activator activity"/>
    <property type="evidence" value="ECO:0007669"/>
    <property type="project" value="TreeGrafter"/>
</dbReference>
<evidence type="ECO:0000256" key="8">
    <source>
        <dbReference type="ARBA" id="ARBA00022692"/>
    </source>
</evidence>
<evidence type="ECO:0000256" key="6">
    <source>
        <dbReference type="ARBA" id="ARBA00022553"/>
    </source>
</evidence>
<evidence type="ECO:0000313" key="21">
    <source>
        <dbReference type="Proteomes" id="UP000307808"/>
    </source>
</evidence>
<feature type="transmembrane region" description="Helical" evidence="17">
    <location>
        <begin position="159"/>
        <end position="183"/>
    </location>
</feature>
<dbReference type="PANTHER" id="PTHR42878">
    <property type="entry name" value="TWO-COMPONENT HISTIDINE KINASE"/>
    <property type="match status" value="1"/>
</dbReference>
<evidence type="ECO:0000256" key="3">
    <source>
        <dbReference type="ARBA" id="ARBA00004141"/>
    </source>
</evidence>
<feature type="transmembrane region" description="Helical" evidence="17">
    <location>
        <begin position="93"/>
        <end position="120"/>
    </location>
</feature>
<feature type="domain" description="PAS" evidence="19">
    <location>
        <begin position="207"/>
        <end position="251"/>
    </location>
</feature>
<dbReference type="GO" id="GO:0005509">
    <property type="term" value="F:calcium ion binding"/>
    <property type="evidence" value="ECO:0007669"/>
    <property type="project" value="UniProtKB-ARBA"/>
</dbReference>
<evidence type="ECO:0000256" key="16">
    <source>
        <dbReference type="SAM" id="MobiDB-lite"/>
    </source>
</evidence>
<comment type="caution">
    <text evidence="20">The sequence shown here is derived from an EMBL/GenBank/DDBJ whole genome shotgun (WGS) entry which is preliminary data.</text>
</comment>
<dbReference type="GO" id="GO:0007234">
    <property type="term" value="P:osmosensory signaling via phosphorelay pathway"/>
    <property type="evidence" value="ECO:0007669"/>
    <property type="project" value="TreeGrafter"/>
</dbReference>
<feature type="transmembrane region" description="Helical" evidence="17">
    <location>
        <begin position="132"/>
        <end position="153"/>
    </location>
</feature>
<keyword evidence="14 17" id="KW-0472">Membrane</keyword>
<evidence type="ECO:0000256" key="11">
    <source>
        <dbReference type="ARBA" id="ARBA00022840"/>
    </source>
</evidence>
<dbReference type="FunFam" id="1.10.287.130:FF:000001">
    <property type="entry name" value="Two-component sensor histidine kinase"/>
    <property type="match status" value="1"/>
</dbReference>
<dbReference type="PRINTS" id="PR00344">
    <property type="entry name" value="BCTRLSENSOR"/>
</dbReference>
<evidence type="ECO:0000256" key="5">
    <source>
        <dbReference type="ARBA" id="ARBA00012438"/>
    </source>
</evidence>
<dbReference type="CDD" id="cd00075">
    <property type="entry name" value="HATPase"/>
    <property type="match status" value="1"/>
</dbReference>
<accession>A0A4U2YLU0</accession>
<evidence type="ECO:0000256" key="4">
    <source>
        <dbReference type="ARBA" id="ARBA00004236"/>
    </source>
</evidence>
<evidence type="ECO:0000256" key="1">
    <source>
        <dbReference type="ARBA" id="ARBA00000085"/>
    </source>
</evidence>
<dbReference type="GO" id="GO:0005886">
    <property type="term" value="C:plasma membrane"/>
    <property type="evidence" value="ECO:0007669"/>
    <property type="project" value="UniProtKB-SubCell"/>
</dbReference>
<dbReference type="PROSITE" id="PS50112">
    <property type="entry name" value="PAS"/>
    <property type="match status" value="1"/>
</dbReference>
<reference evidence="20 21" key="1">
    <citation type="submission" date="2019-04" db="EMBL/GenBank/DDBJ databases">
        <authorList>
            <person name="Dong K."/>
        </authorList>
    </citation>
    <scope>NUCLEOTIDE SEQUENCE [LARGE SCALE GENOMIC DNA]</scope>
    <source>
        <strain evidence="21">dk3543</strain>
    </source>
</reference>
<dbReference type="InterPro" id="IPR000014">
    <property type="entry name" value="PAS"/>
</dbReference>
<dbReference type="SUPFAM" id="SSF47384">
    <property type="entry name" value="Homodimeric domain of signal transducing histidine kinase"/>
    <property type="match status" value="1"/>
</dbReference>
<evidence type="ECO:0000256" key="15">
    <source>
        <dbReference type="ARBA" id="ARBA00039401"/>
    </source>
</evidence>
<feature type="region of interest" description="Disordered" evidence="16">
    <location>
        <begin position="582"/>
        <end position="604"/>
    </location>
</feature>
<evidence type="ECO:0000256" key="9">
    <source>
        <dbReference type="ARBA" id="ARBA00022741"/>
    </source>
</evidence>
<dbReference type="EMBL" id="SZPY01000002">
    <property type="protein sequence ID" value="TKI62187.1"/>
    <property type="molecule type" value="Genomic_DNA"/>
</dbReference>
<comment type="catalytic activity">
    <reaction evidence="1">
        <text>ATP + protein L-histidine = ADP + protein N-phospho-L-histidine.</text>
        <dbReference type="EC" id="2.7.13.3"/>
    </reaction>
</comment>
<dbReference type="Gene3D" id="3.30.565.10">
    <property type="entry name" value="Histidine kinase-like ATPase, C-terminal domain"/>
    <property type="match status" value="1"/>
</dbReference>
<protein>
    <recommendedName>
        <fullName evidence="15">Sensor-like histidine kinase SenX3</fullName>
        <ecNumber evidence="5">2.7.13.3</ecNumber>
    </recommendedName>
</protein>
<evidence type="ECO:0000256" key="12">
    <source>
        <dbReference type="ARBA" id="ARBA00022989"/>
    </source>
</evidence>
<dbReference type="InterPro" id="IPR036890">
    <property type="entry name" value="HATPase_C_sf"/>
</dbReference>
<dbReference type="InterPro" id="IPR036097">
    <property type="entry name" value="HisK_dim/P_sf"/>
</dbReference>
<keyword evidence="21" id="KW-1185">Reference proteome</keyword>
<feature type="domain" description="Histidine kinase" evidence="18">
    <location>
        <begin position="360"/>
        <end position="581"/>
    </location>
</feature>
<evidence type="ECO:0000256" key="17">
    <source>
        <dbReference type="SAM" id="Phobius"/>
    </source>
</evidence>
<keyword evidence="13" id="KW-0902">Two-component regulatory system</keyword>
<comment type="cofactor">
    <cofactor evidence="2">
        <name>a divalent metal cation</name>
        <dbReference type="ChEBI" id="CHEBI:60240"/>
    </cofactor>
</comment>
<dbReference type="SMART" id="SM00387">
    <property type="entry name" value="HATPase_c"/>
    <property type="match status" value="1"/>
</dbReference>
<dbReference type="InterPro" id="IPR003594">
    <property type="entry name" value="HATPase_dom"/>
</dbReference>
<dbReference type="OrthoDB" id="3272969at2"/>
<dbReference type="SUPFAM" id="SSF55874">
    <property type="entry name" value="ATPase domain of HSP90 chaperone/DNA topoisomerase II/histidine kinase"/>
    <property type="match status" value="1"/>
</dbReference>
<dbReference type="GO" id="GO:0000155">
    <property type="term" value="F:phosphorelay sensor kinase activity"/>
    <property type="evidence" value="ECO:0007669"/>
    <property type="project" value="InterPro"/>
</dbReference>
<dbReference type="Pfam" id="PF00512">
    <property type="entry name" value="HisKA"/>
    <property type="match status" value="1"/>
</dbReference>
<keyword evidence="11" id="KW-0067">ATP-binding</keyword>
<keyword evidence="8 17" id="KW-0812">Transmembrane</keyword>
<evidence type="ECO:0000256" key="7">
    <source>
        <dbReference type="ARBA" id="ARBA00022679"/>
    </source>
</evidence>
<feature type="compositionally biased region" description="Basic and acidic residues" evidence="16">
    <location>
        <begin position="265"/>
        <end position="278"/>
    </location>
</feature>
<dbReference type="InterPro" id="IPR003661">
    <property type="entry name" value="HisK_dim/P_dom"/>
</dbReference>
<dbReference type="InterPro" id="IPR004358">
    <property type="entry name" value="Sig_transdc_His_kin-like_C"/>
</dbReference>
<gene>
    <name evidence="20" type="ORF">FC770_07150</name>
</gene>
<keyword evidence="6" id="KW-0597">Phosphoprotein</keyword>
<name>A0A4U2YLU0_9ACTN</name>
<dbReference type="RefSeq" id="WP_137065456.1">
    <property type="nucleotide sequence ID" value="NZ_CP040748.1"/>
</dbReference>
<dbReference type="FunFam" id="3.30.565.10:FF:000006">
    <property type="entry name" value="Sensor histidine kinase WalK"/>
    <property type="match status" value="1"/>
</dbReference>
<dbReference type="SMART" id="SM00388">
    <property type="entry name" value="HisKA"/>
    <property type="match status" value="1"/>
</dbReference>
<evidence type="ECO:0000256" key="13">
    <source>
        <dbReference type="ARBA" id="ARBA00023012"/>
    </source>
</evidence>
<keyword evidence="7" id="KW-0808">Transferase</keyword>
<dbReference type="AlphaFoldDB" id="A0A4U2YLU0"/>
<dbReference type="InterPro" id="IPR050351">
    <property type="entry name" value="BphY/WalK/GraS-like"/>
</dbReference>
<comment type="subcellular location">
    <subcellularLocation>
        <location evidence="4">Cell membrane</location>
    </subcellularLocation>
    <subcellularLocation>
        <location evidence="3">Membrane</location>
        <topology evidence="3">Multi-pass membrane protein</topology>
    </subcellularLocation>
</comment>
<keyword evidence="12 17" id="KW-1133">Transmembrane helix</keyword>
<evidence type="ECO:0000256" key="14">
    <source>
        <dbReference type="ARBA" id="ARBA00023136"/>
    </source>
</evidence>
<sequence>MADPLVGWPQSRSDSLVLHSRLGRAWYKDTAEGLRQVPATVTLCVSALIVLAVVDVRRPALLWLSLALVALVQVAASLTPWERCPRWVRCLPPLFQMIAVGMMDVGAGLQMWTLDILLLLPLLGLSLQTGAAALASGLVVSCAVMVAPVLAGVDRIYPTVHLVVTMAVLGAVGVRAQATVSLIRFQWRRLALAQDEVARRARQLAASRDTLRSVMRAATEQAIIGTDERGAILSVSSGAQRMFARSEQELLAMHVTDVIPVVSEGGDRDLDSRRDPGRGEAPGEEQLSRLVGKASTGGAHMAELEDHDVDGAVRHLEYVVTARPRLEGADPDLSPGYLFVVTDVSSRWEDERRQDEFISLVSHELRTPLVSILGYVELLRLSGANLDEEQQEYIDVLERNTQRLRGLVDDLLASAQLVFGAPLSGSNADVVKAVEAAVKAQLPAARAADVEIEVGGDPVVQLVTDPTRVEQVVDNLVSNAVKYSVDGGRVTVSVHSATTEEGHGAARITVTDHGTGISQEELTKITERFYRTHDSRRRRVRGIGLGLSLVQAVVAEHGGTLDIRSEVGVGTQVEVVLPDLPLTASAPTDVPGPPSAPESSGRAG</sequence>